<keyword evidence="2" id="KW-1185">Reference proteome</keyword>
<dbReference type="Pfam" id="PF00805">
    <property type="entry name" value="Pentapeptide"/>
    <property type="match status" value="2"/>
</dbReference>
<accession>A0A8S9TF32</accession>
<dbReference type="InterPro" id="IPR001646">
    <property type="entry name" value="5peptide_repeat"/>
</dbReference>
<dbReference type="PANTHER" id="PTHR14136">
    <property type="entry name" value="BTB_POZ DOMAIN-CONTAINING PROTEIN KCTD9"/>
    <property type="match status" value="1"/>
</dbReference>
<evidence type="ECO:0000313" key="1">
    <source>
        <dbReference type="EMBL" id="KAF3890232.1"/>
    </source>
</evidence>
<reference evidence="1" key="1">
    <citation type="journal article" date="2015" name="Genome Announc.">
        <title>Draft Genome Sequence of Tolypothrix boutellei Strain VB521301.</title>
        <authorList>
            <person name="Chandrababunaidu M.M."/>
            <person name="Singh D."/>
            <person name="Sen D."/>
            <person name="Bhan S."/>
            <person name="Das S."/>
            <person name="Gupta A."/>
            <person name="Adhikary S.P."/>
            <person name="Tripathy S."/>
        </authorList>
    </citation>
    <scope>NUCLEOTIDE SEQUENCE</scope>
    <source>
        <strain evidence="1">VB521301</strain>
    </source>
</reference>
<comment type="caution">
    <text evidence="1">The sequence shown here is derived from an EMBL/GenBank/DDBJ whole genome shotgun (WGS) entry which is preliminary data.</text>
</comment>
<dbReference type="AlphaFoldDB" id="A0A8S9TF32"/>
<sequence length="171" mass="18609">MRINAEELLRRYATGERDFADIKFSARLLDGEDLREINLSGADLIRVDLSGTNLRNANLSGARLICANLTAANLEGANLFGADLSGADCIGTNFRDADLSETILSGTDFTGADLYGVEMDNDSLHYSSGQKRNFARQENLSFLLKITPILIGADLLSLGDDQDSYMVLKIP</sequence>
<protein>
    <submittedName>
        <fullName evidence="1">Pentapeptide repeat-containing protein</fullName>
    </submittedName>
</protein>
<dbReference type="InterPro" id="IPR051082">
    <property type="entry name" value="Pentapeptide-BTB/POZ_domain"/>
</dbReference>
<dbReference type="EMBL" id="JHEG04000001">
    <property type="protein sequence ID" value="KAF3890232.1"/>
    <property type="molecule type" value="Genomic_DNA"/>
</dbReference>
<organism evidence="1 2">
    <name type="scientific">Tolypothrix bouteillei VB521301</name>
    <dbReference type="NCBI Taxonomy" id="1479485"/>
    <lineage>
        <taxon>Bacteria</taxon>
        <taxon>Bacillati</taxon>
        <taxon>Cyanobacteriota</taxon>
        <taxon>Cyanophyceae</taxon>
        <taxon>Nostocales</taxon>
        <taxon>Tolypothrichaceae</taxon>
        <taxon>Tolypothrix</taxon>
    </lineage>
</organism>
<dbReference type="SUPFAM" id="SSF141571">
    <property type="entry name" value="Pentapeptide repeat-like"/>
    <property type="match status" value="1"/>
</dbReference>
<gene>
    <name evidence="1" type="ORF">DA73_0400035885</name>
</gene>
<dbReference type="PANTHER" id="PTHR14136:SF17">
    <property type="entry name" value="BTB_POZ DOMAIN-CONTAINING PROTEIN KCTD9"/>
    <property type="match status" value="1"/>
</dbReference>
<dbReference type="Gene3D" id="2.160.20.80">
    <property type="entry name" value="E3 ubiquitin-protein ligase SopA"/>
    <property type="match status" value="1"/>
</dbReference>
<name>A0A8S9TF32_9CYAN</name>
<reference evidence="1" key="2">
    <citation type="submission" date="2019-11" db="EMBL/GenBank/DDBJ databases">
        <title>Improved Assembly of Tolypothrix boutellei genome.</title>
        <authorList>
            <person name="Sarangi A.N."/>
            <person name="Mukherjee M."/>
            <person name="Ghosh S."/>
            <person name="Singh D."/>
            <person name="Das A."/>
            <person name="Kant S."/>
            <person name="Prusty A."/>
            <person name="Tripathy S."/>
        </authorList>
    </citation>
    <scope>NUCLEOTIDE SEQUENCE</scope>
    <source>
        <strain evidence="1">VB521301</strain>
    </source>
</reference>
<dbReference type="RefSeq" id="WP_167844826.1">
    <property type="nucleotide sequence ID" value="NZ_JHEG04000001.1"/>
</dbReference>
<dbReference type="Proteomes" id="UP000029738">
    <property type="component" value="Unassembled WGS sequence"/>
</dbReference>
<proteinExistence type="predicted"/>
<evidence type="ECO:0000313" key="2">
    <source>
        <dbReference type="Proteomes" id="UP000029738"/>
    </source>
</evidence>